<dbReference type="EMBL" id="QKKF02016774">
    <property type="protein sequence ID" value="RZF41589.1"/>
    <property type="molecule type" value="Genomic_DNA"/>
</dbReference>
<dbReference type="InParanoid" id="A0A482X6S8"/>
<proteinExistence type="predicted"/>
<dbReference type="Pfam" id="PF14906">
    <property type="entry name" value="DUF4495"/>
    <property type="match status" value="1"/>
</dbReference>
<dbReference type="PANTHER" id="PTHR33960">
    <property type="entry name" value="SIMILAR TO KIAA0825 PROTEIN"/>
    <property type="match status" value="1"/>
</dbReference>
<sequence length="745" mass="82878">MEVMEEGHVMDRIRILLQRDSEYYELNQSILQENLCSGIVGGTLDFPHHASFASIKMVRWWEEEHYATFRIPSGILQGTKDDISVHTEEGIADLPPAAPSALVSLVAESSAQLLEHLHTLTQEALDHADLQTGTTLDNLRIDGNTLSVIQPLRHLSLANSYKQFGEMAESLAERLLDLHCRLVSLYVLQDADCLNWEHHQPFFEGERGSFVIQMWWLYMQGTREDLWTTVPPKMAQRVFAGVLNESLTILVVRYMQAKTSAARASLLVTDVTNLLFCVRRLLPPICSSGDELAGCQSQSHVVKDVHAKCHFLLTCLLLRGAPLAILYKVFHKGLSGVGCLTKLAQPSISPWIVLSSVEKLALAIPSCRSLPATDAISLELNVLLAQPQPLWPLILKVLMMRNCWVASKIMLHLVDEPCVFGENSRADNKCSGFMCSGDCMLPRITVQQALLYIVMSIGTTTDISNTLMPMLEKTRQFWGSSLDKNQIWNQKRPDWLEALIVPLAQPLEPVVAALNRAFEDGASVDQGVELSIQLLCRMTNCLPPGIHACALILEDTLSADISPVGDSVMVQVLIAALYAQMPDSPLAEALCSLKPAQLVPLVKEMEPVEAPIYDVESSPQVCEVQVSQLLLTATGRHSLKAVHEYLKNNCEWLLRSVGQTPPPPNSNNLLYTMFHVGGKPFDQILSGSWTPDWMSLFQSPLGLTAKTIWDQLKLRSEFWEDCPLNDHDATVVAKLKTFFTSQMSE</sequence>
<organism evidence="1 2">
    <name type="scientific">Laodelphax striatellus</name>
    <name type="common">Small brown planthopper</name>
    <name type="synonym">Delphax striatella</name>
    <dbReference type="NCBI Taxonomy" id="195883"/>
    <lineage>
        <taxon>Eukaryota</taxon>
        <taxon>Metazoa</taxon>
        <taxon>Ecdysozoa</taxon>
        <taxon>Arthropoda</taxon>
        <taxon>Hexapoda</taxon>
        <taxon>Insecta</taxon>
        <taxon>Pterygota</taxon>
        <taxon>Neoptera</taxon>
        <taxon>Paraneoptera</taxon>
        <taxon>Hemiptera</taxon>
        <taxon>Auchenorrhyncha</taxon>
        <taxon>Fulgoroidea</taxon>
        <taxon>Delphacidae</taxon>
        <taxon>Criomorphinae</taxon>
        <taxon>Laodelphax</taxon>
    </lineage>
</organism>
<protein>
    <submittedName>
        <fullName evidence="1">Uncharacterized protein</fullName>
    </submittedName>
</protein>
<dbReference type="STRING" id="195883.A0A482X6S8"/>
<keyword evidence="2" id="KW-1185">Reference proteome</keyword>
<dbReference type="AlphaFoldDB" id="A0A482X6S8"/>
<name>A0A482X6S8_LAOST</name>
<dbReference type="OrthoDB" id="10007406at2759"/>
<dbReference type="Proteomes" id="UP000291343">
    <property type="component" value="Unassembled WGS sequence"/>
</dbReference>
<accession>A0A482X6S8</accession>
<evidence type="ECO:0000313" key="2">
    <source>
        <dbReference type="Proteomes" id="UP000291343"/>
    </source>
</evidence>
<reference evidence="1 2" key="1">
    <citation type="journal article" date="2017" name="Gigascience">
        <title>Genome sequence of the small brown planthopper, Laodelphax striatellus.</title>
        <authorList>
            <person name="Zhu J."/>
            <person name="Jiang F."/>
            <person name="Wang X."/>
            <person name="Yang P."/>
            <person name="Bao Y."/>
            <person name="Zhao W."/>
            <person name="Wang W."/>
            <person name="Lu H."/>
            <person name="Wang Q."/>
            <person name="Cui N."/>
            <person name="Li J."/>
            <person name="Chen X."/>
            <person name="Luo L."/>
            <person name="Yu J."/>
            <person name="Kang L."/>
            <person name="Cui F."/>
        </authorList>
    </citation>
    <scope>NUCLEOTIDE SEQUENCE [LARGE SCALE GENOMIC DNA]</scope>
    <source>
        <strain evidence="1">Lst14</strain>
    </source>
</reference>
<dbReference type="InterPro" id="IPR027993">
    <property type="entry name" value="DUF4495"/>
</dbReference>
<evidence type="ECO:0000313" key="1">
    <source>
        <dbReference type="EMBL" id="RZF41589.1"/>
    </source>
</evidence>
<dbReference type="PANTHER" id="PTHR33960:SF1">
    <property type="entry name" value="SIMILAR TO KIAA0825 PROTEIN"/>
    <property type="match status" value="1"/>
</dbReference>
<comment type="caution">
    <text evidence="1">The sequence shown here is derived from an EMBL/GenBank/DDBJ whole genome shotgun (WGS) entry which is preliminary data.</text>
</comment>
<gene>
    <name evidence="1" type="ORF">LSTR_LSTR000303</name>
</gene>